<protein>
    <submittedName>
        <fullName evidence="1">Uncharacterized protein</fullName>
    </submittedName>
</protein>
<dbReference type="AlphaFoldDB" id="X1T7R4"/>
<evidence type="ECO:0000313" key="1">
    <source>
        <dbReference type="EMBL" id="GAI76024.1"/>
    </source>
</evidence>
<comment type="caution">
    <text evidence="1">The sequence shown here is derived from an EMBL/GenBank/DDBJ whole genome shotgun (WGS) entry which is preliminary data.</text>
</comment>
<dbReference type="EMBL" id="BARW01014463">
    <property type="protein sequence ID" value="GAI76024.1"/>
    <property type="molecule type" value="Genomic_DNA"/>
</dbReference>
<sequence length="53" mass="6082">GAIHDADMQWLRCALLEEWRSCITDYTLFVAEPKPASYSRVIQRIKAYALGHS</sequence>
<reference evidence="1" key="1">
    <citation type="journal article" date="2014" name="Front. Microbiol.">
        <title>High frequency of phylogenetically diverse reductive dehalogenase-homologous genes in deep subseafloor sedimentary metagenomes.</title>
        <authorList>
            <person name="Kawai M."/>
            <person name="Futagami T."/>
            <person name="Toyoda A."/>
            <person name="Takaki Y."/>
            <person name="Nishi S."/>
            <person name="Hori S."/>
            <person name="Arai W."/>
            <person name="Tsubouchi T."/>
            <person name="Morono Y."/>
            <person name="Uchiyama I."/>
            <person name="Ito T."/>
            <person name="Fujiyama A."/>
            <person name="Inagaki F."/>
            <person name="Takami H."/>
        </authorList>
    </citation>
    <scope>NUCLEOTIDE SEQUENCE</scope>
    <source>
        <strain evidence="1">Expedition CK06-06</strain>
    </source>
</reference>
<accession>X1T7R4</accession>
<name>X1T7R4_9ZZZZ</name>
<gene>
    <name evidence="1" type="ORF">S12H4_25631</name>
</gene>
<organism evidence="1">
    <name type="scientific">marine sediment metagenome</name>
    <dbReference type="NCBI Taxonomy" id="412755"/>
    <lineage>
        <taxon>unclassified sequences</taxon>
        <taxon>metagenomes</taxon>
        <taxon>ecological metagenomes</taxon>
    </lineage>
</organism>
<proteinExistence type="predicted"/>
<feature type="non-terminal residue" evidence="1">
    <location>
        <position position="1"/>
    </location>
</feature>